<protein>
    <submittedName>
        <fullName evidence="1">Uncharacterized protein</fullName>
    </submittedName>
</protein>
<dbReference type="PATRIC" id="fig|571915.4.peg.702"/>
<dbReference type="KEGG" id="cmv:CMUST_03315"/>
<proteinExistence type="predicted"/>
<evidence type="ECO:0000313" key="2">
    <source>
        <dbReference type="Proteomes" id="UP000035199"/>
    </source>
</evidence>
<reference evidence="2" key="2">
    <citation type="submission" date="2015-05" db="EMBL/GenBank/DDBJ databases">
        <title>Complete genome sequence of Corynebacterium mustelae DSM 45274, isolated from various tissues of a male ferret with lethal sepsis.</title>
        <authorList>
            <person name="Ruckert C."/>
            <person name="Albersmeier A."/>
            <person name="Winkler A."/>
            <person name="Tauch A."/>
        </authorList>
    </citation>
    <scope>NUCLEOTIDE SEQUENCE [LARGE SCALE GENOMIC DNA]</scope>
    <source>
        <strain evidence="2">DSM 45274</strain>
    </source>
</reference>
<dbReference type="EMBL" id="CP011542">
    <property type="protein sequence ID" value="AKK05007.1"/>
    <property type="molecule type" value="Genomic_DNA"/>
</dbReference>
<dbReference type="Proteomes" id="UP000035199">
    <property type="component" value="Chromosome"/>
</dbReference>
<dbReference type="AlphaFoldDB" id="A0A0G3H1L2"/>
<gene>
    <name evidence="1" type="ORF">CMUST_03315</name>
</gene>
<keyword evidence="2" id="KW-1185">Reference proteome</keyword>
<evidence type="ECO:0000313" key="1">
    <source>
        <dbReference type="EMBL" id="AKK05007.1"/>
    </source>
</evidence>
<reference evidence="1 2" key="1">
    <citation type="journal article" date="2015" name="Genome Announc.">
        <title>Complete Genome Sequence of the Type Strain Corynebacterium mustelae DSM 45274, Isolated from Various Tissues of a Male Ferret with Lethal Sepsis.</title>
        <authorList>
            <person name="Ruckert C."/>
            <person name="Eimer J."/>
            <person name="Winkler A."/>
            <person name="Tauch A."/>
        </authorList>
    </citation>
    <scope>NUCLEOTIDE SEQUENCE [LARGE SCALE GENOMIC DNA]</scope>
    <source>
        <strain evidence="1 2">DSM 45274</strain>
    </source>
</reference>
<sequence length="50" mass="5747">MDVPSLMPYSTNTVFAERRRHIFAQPGLTSIKPRVLDARNKKLFRETADA</sequence>
<accession>A0A0G3H1L2</accession>
<name>A0A0G3H1L2_9CORY</name>
<organism evidence="1 2">
    <name type="scientific">Corynebacterium mustelae</name>
    <dbReference type="NCBI Taxonomy" id="571915"/>
    <lineage>
        <taxon>Bacteria</taxon>
        <taxon>Bacillati</taxon>
        <taxon>Actinomycetota</taxon>
        <taxon>Actinomycetes</taxon>
        <taxon>Mycobacteriales</taxon>
        <taxon>Corynebacteriaceae</taxon>
        <taxon>Corynebacterium</taxon>
    </lineage>
</organism>